<evidence type="ECO:0000256" key="2">
    <source>
        <dbReference type="ARBA" id="ARBA00022692"/>
    </source>
</evidence>
<evidence type="ECO:0000313" key="6">
    <source>
        <dbReference type="EMBL" id="QDU34530.1"/>
    </source>
</evidence>
<sequence length="359" mass="38529">MNGTLYFYLSVYCVLILLVSLFGGIIPMMVKLTHRRMQFAISCVAGFILGIAVLILLPGSFESLGEAFYVANWVIAGMLVMFFLERFFCFHHHDVDDANIDHASCKDAPEGIQAEVDRHKQGECGCAHEHHHGQSVDGNEQISLTAHEHKLTWSGAAIGLTLHSIIAGVALAAAMAGEGESGRFWPGIAVFLVIVLHKPFDSMTLGTLMAASGWSKGWRHIVNGLFALAVPLGAVLFLLGVGGGSDVHANAIVGGALAFSAGVFLVVSLSDLLPEIQFHHHDRLGLTAALLLGLALAYGVVLFGHSKMHGEDDGHNHGANAAEVHVGEMEREIHMIGNQEADVHIEAGEVDEHAEHDHE</sequence>
<feature type="transmembrane region" description="Helical" evidence="5">
    <location>
        <begin position="151"/>
        <end position="176"/>
    </location>
</feature>
<dbReference type="PANTHER" id="PTHR11040">
    <property type="entry name" value="ZINC/IRON TRANSPORTER"/>
    <property type="match status" value="1"/>
</dbReference>
<dbReference type="InterPro" id="IPR003689">
    <property type="entry name" value="ZIP"/>
</dbReference>
<evidence type="ECO:0000313" key="7">
    <source>
        <dbReference type="Proteomes" id="UP000317369"/>
    </source>
</evidence>
<feature type="transmembrane region" description="Helical" evidence="5">
    <location>
        <begin position="221"/>
        <end position="241"/>
    </location>
</feature>
<dbReference type="Proteomes" id="UP000317369">
    <property type="component" value="Chromosome"/>
</dbReference>
<evidence type="ECO:0000256" key="4">
    <source>
        <dbReference type="ARBA" id="ARBA00023136"/>
    </source>
</evidence>
<evidence type="ECO:0000256" key="3">
    <source>
        <dbReference type="ARBA" id="ARBA00022989"/>
    </source>
</evidence>
<gene>
    <name evidence="6" type="ORF">KS4_26000</name>
</gene>
<organism evidence="6 7">
    <name type="scientific">Poriferisphaera corsica</name>
    <dbReference type="NCBI Taxonomy" id="2528020"/>
    <lineage>
        <taxon>Bacteria</taxon>
        <taxon>Pseudomonadati</taxon>
        <taxon>Planctomycetota</taxon>
        <taxon>Phycisphaerae</taxon>
        <taxon>Phycisphaerales</taxon>
        <taxon>Phycisphaeraceae</taxon>
        <taxon>Poriferisphaera</taxon>
    </lineage>
</organism>
<feature type="transmembrane region" description="Helical" evidence="5">
    <location>
        <begin position="39"/>
        <end position="61"/>
    </location>
</feature>
<dbReference type="RefSeq" id="WP_145078489.1">
    <property type="nucleotide sequence ID" value="NZ_CP036425.1"/>
</dbReference>
<feature type="transmembrane region" description="Helical" evidence="5">
    <location>
        <begin position="6"/>
        <end position="27"/>
    </location>
</feature>
<dbReference type="PANTHER" id="PTHR11040:SF44">
    <property type="entry name" value="PROTEIN ZNTC-RELATED"/>
    <property type="match status" value="1"/>
</dbReference>
<dbReference type="EMBL" id="CP036425">
    <property type="protein sequence ID" value="QDU34530.1"/>
    <property type="molecule type" value="Genomic_DNA"/>
</dbReference>
<dbReference type="KEGG" id="pcor:KS4_26000"/>
<keyword evidence="3 5" id="KW-1133">Transmembrane helix</keyword>
<evidence type="ECO:0000256" key="1">
    <source>
        <dbReference type="ARBA" id="ARBA00004141"/>
    </source>
</evidence>
<keyword evidence="4 5" id="KW-0472">Membrane</keyword>
<feature type="transmembrane region" description="Helical" evidence="5">
    <location>
        <begin position="67"/>
        <end position="84"/>
    </location>
</feature>
<protein>
    <submittedName>
        <fullName evidence="6">Zinc transporter ZupT</fullName>
    </submittedName>
</protein>
<name>A0A517YWC2_9BACT</name>
<dbReference type="OrthoDB" id="5739025at2"/>
<dbReference type="AlphaFoldDB" id="A0A517YWC2"/>
<reference evidence="6 7" key="1">
    <citation type="submission" date="2019-02" db="EMBL/GenBank/DDBJ databases">
        <title>Deep-cultivation of Planctomycetes and their phenomic and genomic characterization uncovers novel biology.</title>
        <authorList>
            <person name="Wiegand S."/>
            <person name="Jogler M."/>
            <person name="Boedeker C."/>
            <person name="Pinto D."/>
            <person name="Vollmers J."/>
            <person name="Rivas-Marin E."/>
            <person name="Kohn T."/>
            <person name="Peeters S.H."/>
            <person name="Heuer A."/>
            <person name="Rast P."/>
            <person name="Oberbeckmann S."/>
            <person name="Bunk B."/>
            <person name="Jeske O."/>
            <person name="Meyerdierks A."/>
            <person name="Storesund J.E."/>
            <person name="Kallscheuer N."/>
            <person name="Luecker S."/>
            <person name="Lage O.M."/>
            <person name="Pohl T."/>
            <person name="Merkel B.J."/>
            <person name="Hornburger P."/>
            <person name="Mueller R.-W."/>
            <person name="Bruemmer F."/>
            <person name="Labrenz M."/>
            <person name="Spormann A.M."/>
            <person name="Op den Camp H."/>
            <person name="Overmann J."/>
            <person name="Amann R."/>
            <person name="Jetten M.S.M."/>
            <person name="Mascher T."/>
            <person name="Medema M.H."/>
            <person name="Devos D.P."/>
            <person name="Kaster A.-K."/>
            <person name="Ovreas L."/>
            <person name="Rohde M."/>
            <person name="Galperin M.Y."/>
            <person name="Jogler C."/>
        </authorList>
    </citation>
    <scope>NUCLEOTIDE SEQUENCE [LARGE SCALE GENOMIC DNA]</scope>
    <source>
        <strain evidence="6 7">KS4</strain>
    </source>
</reference>
<dbReference type="GO" id="GO:0016020">
    <property type="term" value="C:membrane"/>
    <property type="evidence" value="ECO:0007669"/>
    <property type="project" value="UniProtKB-SubCell"/>
</dbReference>
<feature type="transmembrane region" description="Helical" evidence="5">
    <location>
        <begin position="247"/>
        <end position="272"/>
    </location>
</feature>
<evidence type="ECO:0000256" key="5">
    <source>
        <dbReference type="SAM" id="Phobius"/>
    </source>
</evidence>
<keyword evidence="7" id="KW-1185">Reference proteome</keyword>
<feature type="transmembrane region" description="Helical" evidence="5">
    <location>
        <begin position="284"/>
        <end position="304"/>
    </location>
</feature>
<accession>A0A517YWC2</accession>
<proteinExistence type="predicted"/>
<dbReference type="Pfam" id="PF02535">
    <property type="entry name" value="Zip"/>
    <property type="match status" value="1"/>
</dbReference>
<keyword evidence="2 5" id="KW-0812">Transmembrane</keyword>
<comment type="subcellular location">
    <subcellularLocation>
        <location evidence="1">Membrane</location>
        <topology evidence="1">Multi-pass membrane protein</topology>
    </subcellularLocation>
</comment>
<dbReference type="GO" id="GO:0005385">
    <property type="term" value="F:zinc ion transmembrane transporter activity"/>
    <property type="evidence" value="ECO:0007669"/>
    <property type="project" value="TreeGrafter"/>
</dbReference>